<name>A0A0A9G213_ARUDO</name>
<evidence type="ECO:0000313" key="1">
    <source>
        <dbReference type="EMBL" id="JAE14663.1"/>
    </source>
</evidence>
<protein>
    <submittedName>
        <fullName evidence="1">Uncharacterized protein</fullName>
    </submittedName>
</protein>
<accession>A0A0A9G213</accession>
<reference evidence="1" key="1">
    <citation type="submission" date="2014-09" db="EMBL/GenBank/DDBJ databases">
        <authorList>
            <person name="Magalhaes I.L.F."/>
            <person name="Oliveira U."/>
            <person name="Santos F.R."/>
            <person name="Vidigal T.H.D.A."/>
            <person name="Brescovit A.D."/>
            <person name="Santos A.J."/>
        </authorList>
    </citation>
    <scope>NUCLEOTIDE SEQUENCE</scope>
    <source>
        <tissue evidence="1">Shoot tissue taken approximately 20 cm above the soil surface</tissue>
    </source>
</reference>
<dbReference type="AlphaFoldDB" id="A0A0A9G213"/>
<reference evidence="1" key="2">
    <citation type="journal article" date="2015" name="Data Brief">
        <title>Shoot transcriptome of the giant reed, Arundo donax.</title>
        <authorList>
            <person name="Barrero R.A."/>
            <person name="Guerrero F.D."/>
            <person name="Moolhuijzen P."/>
            <person name="Goolsby J.A."/>
            <person name="Tidwell J."/>
            <person name="Bellgard S.E."/>
            <person name="Bellgard M.I."/>
        </authorList>
    </citation>
    <scope>NUCLEOTIDE SEQUENCE</scope>
    <source>
        <tissue evidence="1">Shoot tissue taken approximately 20 cm above the soil surface</tissue>
    </source>
</reference>
<organism evidence="1">
    <name type="scientific">Arundo donax</name>
    <name type="common">Giant reed</name>
    <name type="synonym">Donax arundinaceus</name>
    <dbReference type="NCBI Taxonomy" id="35708"/>
    <lineage>
        <taxon>Eukaryota</taxon>
        <taxon>Viridiplantae</taxon>
        <taxon>Streptophyta</taxon>
        <taxon>Embryophyta</taxon>
        <taxon>Tracheophyta</taxon>
        <taxon>Spermatophyta</taxon>
        <taxon>Magnoliopsida</taxon>
        <taxon>Liliopsida</taxon>
        <taxon>Poales</taxon>
        <taxon>Poaceae</taxon>
        <taxon>PACMAD clade</taxon>
        <taxon>Arundinoideae</taxon>
        <taxon>Arundineae</taxon>
        <taxon>Arundo</taxon>
    </lineage>
</organism>
<dbReference type="EMBL" id="GBRH01183233">
    <property type="protein sequence ID" value="JAE14663.1"/>
    <property type="molecule type" value="Transcribed_RNA"/>
</dbReference>
<sequence>MRSMIRWSSYIHIWRRTGRRRWRRRFLVLLWKRLFSSLLFVLMLWPWWMSASLVLELLPPLLSSLSLSLSGDDYERQPGMN</sequence>
<proteinExistence type="predicted"/>